<sequence length="494" mass="53062">MQGQGNGRSPRKPVDQRHRPARLPHTKIRLFVSHLVEPASIPGWIAPGFSHVGIVPDDAAGRRVFSAPSHSGSYPYSPRFTLTGSQGLDTNSRANLSTRSTTSLVYDKGLGLYFPRAERLSLNDDKSATLVSRLQDTTPVPERSYPTKPPELCYFSGSGMFSAPVLGRGGSASHEVVKITPQRVDSLVSRECGAAPECKAEGKWEIPEKTRQPEASSGATFTCENLEATPDGNKTRFALCLDTSLLEASRPTTWPGCAGNIRFPVRGALRTTAIPFSLARLISAHARHSASFRRDIATARGYIVCVGEGGGIIVAESSPSIVTADNQCAVDIGIFAHTTLKSLACTSSNSRIFQVSSSWQGQEKLRVLNNLLARLHCPIRFRTSAIRSLTDAVAQDSGKVLLKDEGPTVTRFILCMFACSAAGATGQRVLPADGELPTSKPEKFAISMTCTLDCTVVCTDMPMPAAQWLSAVKVEGDNWASLLQEVSNTVKTNG</sequence>
<organism evidence="2 3">
    <name type="scientific">Dryococelus australis</name>
    <dbReference type="NCBI Taxonomy" id="614101"/>
    <lineage>
        <taxon>Eukaryota</taxon>
        <taxon>Metazoa</taxon>
        <taxon>Ecdysozoa</taxon>
        <taxon>Arthropoda</taxon>
        <taxon>Hexapoda</taxon>
        <taxon>Insecta</taxon>
        <taxon>Pterygota</taxon>
        <taxon>Neoptera</taxon>
        <taxon>Polyneoptera</taxon>
        <taxon>Phasmatodea</taxon>
        <taxon>Verophasmatodea</taxon>
        <taxon>Anareolatae</taxon>
        <taxon>Phasmatidae</taxon>
        <taxon>Eurycanthinae</taxon>
        <taxon>Dryococelus</taxon>
    </lineage>
</organism>
<name>A0ABQ9GKB2_9NEOP</name>
<reference evidence="2 3" key="1">
    <citation type="submission" date="2023-02" db="EMBL/GenBank/DDBJ databases">
        <title>LHISI_Scaffold_Assembly.</title>
        <authorList>
            <person name="Stuart O.P."/>
            <person name="Cleave R."/>
            <person name="Magrath M.J.L."/>
            <person name="Mikheyev A.S."/>
        </authorList>
    </citation>
    <scope>NUCLEOTIDE SEQUENCE [LARGE SCALE GENOMIC DNA]</scope>
    <source>
        <strain evidence="2">Daus_M_001</strain>
        <tissue evidence="2">Leg muscle</tissue>
    </source>
</reference>
<feature type="region of interest" description="Disordered" evidence="1">
    <location>
        <begin position="1"/>
        <end position="22"/>
    </location>
</feature>
<protein>
    <submittedName>
        <fullName evidence="2">Uncharacterized protein</fullName>
    </submittedName>
</protein>
<evidence type="ECO:0000313" key="3">
    <source>
        <dbReference type="Proteomes" id="UP001159363"/>
    </source>
</evidence>
<comment type="caution">
    <text evidence="2">The sequence shown here is derived from an EMBL/GenBank/DDBJ whole genome shotgun (WGS) entry which is preliminary data.</text>
</comment>
<evidence type="ECO:0000313" key="2">
    <source>
        <dbReference type="EMBL" id="KAJ8872444.1"/>
    </source>
</evidence>
<evidence type="ECO:0000256" key="1">
    <source>
        <dbReference type="SAM" id="MobiDB-lite"/>
    </source>
</evidence>
<proteinExistence type="predicted"/>
<dbReference type="Proteomes" id="UP001159363">
    <property type="component" value="Chromosome 10"/>
</dbReference>
<accession>A0ABQ9GKB2</accession>
<keyword evidence="3" id="KW-1185">Reference proteome</keyword>
<gene>
    <name evidence="2" type="ORF">PR048_026048</name>
</gene>
<dbReference type="EMBL" id="JARBHB010000011">
    <property type="protein sequence ID" value="KAJ8872444.1"/>
    <property type="molecule type" value="Genomic_DNA"/>
</dbReference>